<evidence type="ECO:0000256" key="3">
    <source>
        <dbReference type="ARBA" id="ARBA00022833"/>
    </source>
</evidence>
<evidence type="ECO:0000256" key="5">
    <source>
        <dbReference type="SAM" id="MobiDB-lite"/>
    </source>
</evidence>
<dbReference type="PANTHER" id="PTHR23164">
    <property type="entry name" value="EARLY ENDOSOME ANTIGEN 1"/>
    <property type="match status" value="1"/>
</dbReference>
<evidence type="ECO:0000259" key="6">
    <source>
        <dbReference type="PROSITE" id="PS50178"/>
    </source>
</evidence>
<dbReference type="InterPro" id="IPR013083">
    <property type="entry name" value="Znf_RING/FYVE/PHD"/>
</dbReference>
<dbReference type="GeneID" id="72000193"/>
<protein>
    <submittedName>
        <fullName evidence="7">FYVE zinc finger-domain-containing protein</fullName>
    </submittedName>
</protein>
<dbReference type="SUPFAM" id="SSF57903">
    <property type="entry name" value="FYVE/PHD zinc finger"/>
    <property type="match status" value="1"/>
</dbReference>
<feature type="region of interest" description="Disordered" evidence="5">
    <location>
        <begin position="1"/>
        <end position="85"/>
    </location>
</feature>
<feature type="domain" description="FYVE-type" evidence="6">
    <location>
        <begin position="115"/>
        <end position="187"/>
    </location>
</feature>
<evidence type="ECO:0000256" key="4">
    <source>
        <dbReference type="PROSITE-ProRule" id="PRU00091"/>
    </source>
</evidence>
<gene>
    <name evidence="7" type="ORF">C8Q71DRAFT_57526</name>
</gene>
<comment type="caution">
    <text evidence="7">The sequence shown here is derived from an EMBL/GenBank/DDBJ whole genome shotgun (WGS) entry which is preliminary data.</text>
</comment>
<dbReference type="Pfam" id="PF01363">
    <property type="entry name" value="FYVE"/>
    <property type="match status" value="1"/>
</dbReference>
<feature type="region of interest" description="Disordered" evidence="5">
    <location>
        <begin position="365"/>
        <end position="386"/>
    </location>
</feature>
<name>A0ABQ8KHH7_9APHY</name>
<keyword evidence="1" id="KW-0479">Metal-binding</keyword>
<dbReference type="InterPro" id="IPR000306">
    <property type="entry name" value="Znf_FYVE"/>
</dbReference>
<dbReference type="SMART" id="SM00064">
    <property type="entry name" value="FYVE"/>
    <property type="match status" value="1"/>
</dbReference>
<accession>A0ABQ8KHH7</accession>
<dbReference type="PROSITE" id="PS50178">
    <property type="entry name" value="ZF_FYVE"/>
    <property type="match status" value="1"/>
</dbReference>
<feature type="compositionally biased region" description="Low complexity" evidence="5">
    <location>
        <begin position="214"/>
        <end position="223"/>
    </location>
</feature>
<evidence type="ECO:0000256" key="2">
    <source>
        <dbReference type="ARBA" id="ARBA00022771"/>
    </source>
</evidence>
<feature type="region of interest" description="Disordered" evidence="5">
    <location>
        <begin position="193"/>
        <end position="272"/>
    </location>
</feature>
<dbReference type="InterPro" id="IPR017455">
    <property type="entry name" value="Znf_FYVE-rel"/>
</dbReference>
<proteinExistence type="predicted"/>
<feature type="compositionally biased region" description="Low complexity" evidence="5">
    <location>
        <begin position="262"/>
        <end position="271"/>
    </location>
</feature>
<evidence type="ECO:0000256" key="1">
    <source>
        <dbReference type="ARBA" id="ARBA00022723"/>
    </source>
</evidence>
<dbReference type="EMBL" id="JADCUA010000010">
    <property type="protein sequence ID" value="KAH9836749.1"/>
    <property type="molecule type" value="Genomic_DNA"/>
</dbReference>
<organism evidence="7 8">
    <name type="scientific">Rhodofomes roseus</name>
    <dbReference type="NCBI Taxonomy" id="34475"/>
    <lineage>
        <taxon>Eukaryota</taxon>
        <taxon>Fungi</taxon>
        <taxon>Dikarya</taxon>
        <taxon>Basidiomycota</taxon>
        <taxon>Agaricomycotina</taxon>
        <taxon>Agaricomycetes</taxon>
        <taxon>Polyporales</taxon>
        <taxon>Rhodofomes</taxon>
    </lineage>
</organism>
<dbReference type="InterPro" id="IPR011011">
    <property type="entry name" value="Znf_FYVE_PHD"/>
</dbReference>
<feature type="compositionally biased region" description="Low complexity" evidence="5">
    <location>
        <begin position="50"/>
        <end position="75"/>
    </location>
</feature>
<evidence type="ECO:0000313" key="8">
    <source>
        <dbReference type="Proteomes" id="UP000814176"/>
    </source>
</evidence>
<feature type="compositionally biased region" description="Polar residues" evidence="5">
    <location>
        <begin position="244"/>
        <end position="253"/>
    </location>
</feature>
<dbReference type="Proteomes" id="UP000814176">
    <property type="component" value="Unassembled WGS sequence"/>
</dbReference>
<evidence type="ECO:0000313" key="7">
    <source>
        <dbReference type="EMBL" id="KAH9836749.1"/>
    </source>
</evidence>
<dbReference type="Gene3D" id="3.30.40.10">
    <property type="entry name" value="Zinc/RING finger domain, C3HC4 (zinc finger)"/>
    <property type="match status" value="1"/>
</dbReference>
<sequence>MNYAAALASRLGSRPPSLHTADKDDRASIASSQGARSVAVTRRSRRIDVSSLPGTSPSSASESSSLSSLETPATSFSDPSAGPSVTRRNEHLAVLLPKRQWKPDHQAPHCSIFLCRKQFSILERKHHCRKCGDIICGTCSTRSTLLLDSSNLDFVYPPRDTPISVYASPASPVSQERVCDHCWDQIHGVVTPRSPLSQSASPQALFDSPRDAYSPASSVSSSSGIHTPPDILSPTARPVLRRSFTASTAGAGTSSPRPPSSPLRSPVQSSQTLSAMANVHVADHELALTDKPVEDLGELEAYPLRRASQICKATGGGRWAPKQCINLIGDHLPGQKPQYLIELEREEAERKRRKANPVYEHGDFKLRAPHEVGPRSPGGPVNFSTY</sequence>
<keyword evidence="3" id="KW-0862">Zinc</keyword>
<reference evidence="7 8" key="1">
    <citation type="journal article" date="2021" name="Environ. Microbiol.">
        <title>Gene family expansions and transcriptome signatures uncover fungal adaptations to wood decay.</title>
        <authorList>
            <person name="Hage H."/>
            <person name="Miyauchi S."/>
            <person name="Viragh M."/>
            <person name="Drula E."/>
            <person name="Min B."/>
            <person name="Chaduli D."/>
            <person name="Navarro D."/>
            <person name="Favel A."/>
            <person name="Norest M."/>
            <person name="Lesage-Meessen L."/>
            <person name="Balint B."/>
            <person name="Merenyi Z."/>
            <person name="de Eugenio L."/>
            <person name="Morin E."/>
            <person name="Martinez A.T."/>
            <person name="Baldrian P."/>
            <person name="Stursova M."/>
            <person name="Martinez M.J."/>
            <person name="Novotny C."/>
            <person name="Magnuson J.K."/>
            <person name="Spatafora J.W."/>
            <person name="Maurice S."/>
            <person name="Pangilinan J."/>
            <person name="Andreopoulos W."/>
            <person name="LaButti K."/>
            <person name="Hundley H."/>
            <person name="Na H."/>
            <person name="Kuo A."/>
            <person name="Barry K."/>
            <person name="Lipzen A."/>
            <person name="Henrissat B."/>
            <person name="Riley R."/>
            <person name="Ahrendt S."/>
            <person name="Nagy L.G."/>
            <person name="Grigoriev I.V."/>
            <person name="Martin F."/>
            <person name="Rosso M.N."/>
        </authorList>
    </citation>
    <scope>NUCLEOTIDE SEQUENCE [LARGE SCALE GENOMIC DNA]</scope>
    <source>
        <strain evidence="7 8">CIRM-BRFM 1785</strain>
    </source>
</reference>
<dbReference type="RefSeq" id="XP_047778987.1">
    <property type="nucleotide sequence ID" value="XM_047919461.1"/>
</dbReference>
<keyword evidence="2 4" id="KW-0863">Zinc-finger</keyword>
<dbReference type="PANTHER" id="PTHR23164:SF30">
    <property type="entry name" value="EARLY ENDOSOME ANTIGEN 1"/>
    <property type="match status" value="1"/>
</dbReference>
<keyword evidence="8" id="KW-1185">Reference proteome</keyword>